<organism evidence="1 3">
    <name type="scientific">Spironucleus salmonicida</name>
    <dbReference type="NCBI Taxonomy" id="348837"/>
    <lineage>
        <taxon>Eukaryota</taxon>
        <taxon>Metamonada</taxon>
        <taxon>Diplomonadida</taxon>
        <taxon>Hexamitidae</taxon>
        <taxon>Hexamitinae</taxon>
        <taxon>Spironucleus</taxon>
    </lineage>
</organism>
<dbReference type="EMBL" id="AUWU02000004">
    <property type="protein sequence ID" value="KAH0574078.1"/>
    <property type="molecule type" value="Genomic_DNA"/>
</dbReference>
<comment type="caution">
    <text evidence="1">The sequence shown here is derived from an EMBL/GenBank/DDBJ whole genome shotgun (WGS) entry which is preliminary data.</text>
</comment>
<dbReference type="GeneID" id="94298036"/>
<dbReference type="KEGG" id="ssao:94298036"/>
<evidence type="ECO:0000313" key="2">
    <source>
        <dbReference type="EMBL" id="KAH0574078.1"/>
    </source>
</evidence>
<dbReference type="RefSeq" id="XP_067764846.1">
    <property type="nucleotide sequence ID" value="XM_067907872.1"/>
</dbReference>
<protein>
    <submittedName>
        <fullName evidence="1">Uncharacterized protein</fullName>
    </submittedName>
</protein>
<dbReference type="EMBL" id="AUWU02000004">
    <property type="protein sequence ID" value="KAH0574073.1"/>
    <property type="molecule type" value="Genomic_DNA"/>
</dbReference>
<name>A0A9P8LTN0_9EUKA</name>
<accession>A0A9P8LTN0</accession>
<proteinExistence type="predicted"/>
<reference evidence="1" key="2">
    <citation type="submission" date="2020-12" db="EMBL/GenBank/DDBJ databases">
        <title>New Spironucleus salmonicida genome in near-complete chromosomes.</title>
        <authorList>
            <person name="Xu F."/>
            <person name="Kurt Z."/>
            <person name="Jimenez-Gonzalez A."/>
            <person name="Astvaldsson A."/>
            <person name="Andersson J.O."/>
            <person name="Svard S.G."/>
        </authorList>
    </citation>
    <scope>NUCLEOTIDE SEQUENCE</scope>
    <source>
        <strain evidence="1">ATCC 50377</strain>
    </source>
</reference>
<keyword evidence="3" id="KW-1185">Reference proteome</keyword>
<gene>
    <name evidence="1" type="ORF">SS50377_24013</name>
    <name evidence="2" type="ORF">SS50377_24020</name>
</gene>
<dbReference type="AlphaFoldDB" id="A0A9P8LTN0"/>
<evidence type="ECO:0000313" key="1">
    <source>
        <dbReference type="EMBL" id="KAH0574073.1"/>
    </source>
</evidence>
<sequence>MCSRRGLAAQAVRGGWGPCQQLATITTAEQGPIQAVRPDTRWLGVPEWGARQLGRSPREAWHRLL</sequence>
<dbReference type="Proteomes" id="UP000018208">
    <property type="component" value="Unassembled WGS sequence"/>
</dbReference>
<evidence type="ECO:0000313" key="3">
    <source>
        <dbReference type="Proteomes" id="UP000018208"/>
    </source>
</evidence>
<reference evidence="1" key="1">
    <citation type="journal article" date="2014" name="PLoS Genet.">
        <title>The Genome of Spironucleus salmonicida Highlights a Fish Pathogen Adapted to Fluctuating Environments.</title>
        <authorList>
            <person name="Xu F."/>
            <person name="Jerlstrom-Hultqvist J."/>
            <person name="Einarsson E."/>
            <person name="Astvaldsson A."/>
            <person name="Svard S.G."/>
            <person name="Andersson J.O."/>
        </authorList>
    </citation>
    <scope>NUCLEOTIDE SEQUENCE</scope>
    <source>
        <strain evidence="1">ATCC 50377</strain>
    </source>
</reference>